<evidence type="ECO:0000256" key="1">
    <source>
        <dbReference type="SAM" id="Coils"/>
    </source>
</evidence>
<sequence>MAFRLALIASLIACGAAFAPPATRIATTSACTRTSMTTMQFNNALGGLNDELRNEMAGLDDDEVPMTKAEMKKLEKEAKEEMQKLKEEAAAAEAAKKAAE</sequence>
<keyword evidence="1" id="KW-0175">Coiled coil</keyword>
<evidence type="ECO:0000313" key="3">
    <source>
        <dbReference type="EMBL" id="CAE2197163.1"/>
    </source>
</evidence>
<proteinExistence type="predicted"/>
<organism evidence="3">
    <name type="scientific">Prymnesium polylepis</name>
    <dbReference type="NCBI Taxonomy" id="72548"/>
    <lineage>
        <taxon>Eukaryota</taxon>
        <taxon>Haptista</taxon>
        <taxon>Haptophyta</taxon>
        <taxon>Prymnesiophyceae</taxon>
        <taxon>Prymnesiales</taxon>
        <taxon>Prymnesiaceae</taxon>
        <taxon>Prymnesium</taxon>
    </lineage>
</organism>
<reference evidence="3" key="1">
    <citation type="submission" date="2021-01" db="EMBL/GenBank/DDBJ databases">
        <authorList>
            <person name="Corre E."/>
            <person name="Pelletier E."/>
            <person name="Niang G."/>
            <person name="Scheremetjew M."/>
            <person name="Finn R."/>
            <person name="Kale V."/>
            <person name="Holt S."/>
            <person name="Cochrane G."/>
            <person name="Meng A."/>
            <person name="Brown T."/>
            <person name="Cohen L."/>
        </authorList>
    </citation>
    <scope>NUCLEOTIDE SEQUENCE</scope>
    <source>
        <strain evidence="3">UIO037</strain>
    </source>
</reference>
<evidence type="ECO:0000256" key="2">
    <source>
        <dbReference type="SAM" id="SignalP"/>
    </source>
</evidence>
<keyword evidence="2" id="KW-0732">Signal</keyword>
<feature type="signal peptide" evidence="2">
    <location>
        <begin position="1"/>
        <end position="17"/>
    </location>
</feature>
<name>A0A7S4M300_9EUKA</name>
<dbReference type="EMBL" id="HBKO01005211">
    <property type="protein sequence ID" value="CAE2197163.1"/>
    <property type="molecule type" value="Transcribed_RNA"/>
</dbReference>
<feature type="coiled-coil region" evidence="1">
    <location>
        <begin position="64"/>
        <end position="98"/>
    </location>
</feature>
<dbReference type="AlphaFoldDB" id="A0A7S4M300"/>
<accession>A0A7S4M300</accession>
<feature type="chain" id="PRO_5031259638" evidence="2">
    <location>
        <begin position="18"/>
        <end position="100"/>
    </location>
</feature>
<protein>
    <submittedName>
        <fullName evidence="3">Uncharacterized protein</fullName>
    </submittedName>
</protein>
<gene>
    <name evidence="3" type="ORF">CPOL0286_LOCUS2517</name>
</gene>